<accession>A0A8X6QTJ3</accession>
<dbReference type="Proteomes" id="UP000887013">
    <property type="component" value="Unassembled WGS sequence"/>
</dbReference>
<dbReference type="InterPro" id="IPR036388">
    <property type="entry name" value="WH-like_DNA-bd_sf"/>
</dbReference>
<dbReference type="GO" id="GO:0005634">
    <property type="term" value="C:nucleus"/>
    <property type="evidence" value="ECO:0007669"/>
    <property type="project" value="UniProtKB-SubCell"/>
</dbReference>
<evidence type="ECO:0000313" key="11">
    <source>
        <dbReference type="Proteomes" id="UP000887013"/>
    </source>
</evidence>
<keyword evidence="4 7" id="KW-0238">DNA-binding</keyword>
<protein>
    <recommendedName>
        <fullName evidence="6">Forkhead box protein L2</fullName>
    </recommendedName>
</protein>
<name>A0A8X6QTJ3_NEPPI</name>
<dbReference type="FunFam" id="1.10.10.10:FF:000135">
    <property type="entry name" value="forkhead box protein G1"/>
    <property type="match status" value="1"/>
</dbReference>
<dbReference type="GO" id="GO:0000978">
    <property type="term" value="F:RNA polymerase II cis-regulatory region sequence-specific DNA binding"/>
    <property type="evidence" value="ECO:0007669"/>
    <property type="project" value="TreeGrafter"/>
</dbReference>
<reference evidence="10" key="1">
    <citation type="submission" date="2020-08" db="EMBL/GenBank/DDBJ databases">
        <title>Multicomponent nature underlies the extraordinary mechanical properties of spider dragline silk.</title>
        <authorList>
            <person name="Kono N."/>
            <person name="Nakamura H."/>
            <person name="Mori M."/>
            <person name="Yoshida Y."/>
            <person name="Ohtoshi R."/>
            <person name="Malay A.D."/>
            <person name="Moran D.A.P."/>
            <person name="Tomita M."/>
            <person name="Numata K."/>
            <person name="Arakawa K."/>
        </authorList>
    </citation>
    <scope>NUCLEOTIDE SEQUENCE</scope>
</reference>
<evidence type="ECO:0000313" key="10">
    <source>
        <dbReference type="EMBL" id="GFU30163.1"/>
    </source>
</evidence>
<dbReference type="PROSITE" id="PS50039">
    <property type="entry name" value="FORK_HEAD_3"/>
    <property type="match status" value="1"/>
</dbReference>
<dbReference type="EMBL" id="BMAW01129374">
    <property type="protein sequence ID" value="GFU30163.1"/>
    <property type="molecule type" value="Genomic_DNA"/>
</dbReference>
<feature type="domain" description="Fork-head" evidence="9">
    <location>
        <begin position="102"/>
        <end position="195"/>
    </location>
</feature>
<evidence type="ECO:0000256" key="1">
    <source>
        <dbReference type="ARBA" id="ARBA00022499"/>
    </source>
</evidence>
<dbReference type="PRINTS" id="PR00053">
    <property type="entry name" value="FORKHEAD"/>
</dbReference>
<feature type="region of interest" description="Disordered" evidence="8">
    <location>
        <begin position="1"/>
        <end position="54"/>
    </location>
</feature>
<organism evidence="10 11">
    <name type="scientific">Nephila pilipes</name>
    <name type="common">Giant wood spider</name>
    <name type="synonym">Nephila maculata</name>
    <dbReference type="NCBI Taxonomy" id="299642"/>
    <lineage>
        <taxon>Eukaryota</taxon>
        <taxon>Metazoa</taxon>
        <taxon>Ecdysozoa</taxon>
        <taxon>Arthropoda</taxon>
        <taxon>Chelicerata</taxon>
        <taxon>Arachnida</taxon>
        <taxon>Araneae</taxon>
        <taxon>Araneomorphae</taxon>
        <taxon>Entelegynae</taxon>
        <taxon>Araneoidea</taxon>
        <taxon>Nephilidae</taxon>
        <taxon>Nephila</taxon>
    </lineage>
</organism>
<evidence type="ECO:0000256" key="5">
    <source>
        <dbReference type="ARBA" id="ARBA00023242"/>
    </source>
</evidence>
<dbReference type="GO" id="GO:0000981">
    <property type="term" value="F:DNA-binding transcription factor activity, RNA polymerase II-specific"/>
    <property type="evidence" value="ECO:0007669"/>
    <property type="project" value="TreeGrafter"/>
</dbReference>
<dbReference type="InterPro" id="IPR018122">
    <property type="entry name" value="TF_fork_head_CS_1"/>
</dbReference>
<dbReference type="InterPro" id="IPR036390">
    <property type="entry name" value="WH_DNA-bd_sf"/>
</dbReference>
<dbReference type="GO" id="GO:0030154">
    <property type="term" value="P:cell differentiation"/>
    <property type="evidence" value="ECO:0007669"/>
    <property type="project" value="UniProtKB-KW"/>
</dbReference>
<comment type="caution">
    <text evidence="10">The sequence shown here is derived from an EMBL/GenBank/DDBJ whole genome shotgun (WGS) entry which is preliminary data.</text>
</comment>
<evidence type="ECO:0000256" key="3">
    <source>
        <dbReference type="ARBA" id="ARBA00022843"/>
    </source>
</evidence>
<dbReference type="InterPro" id="IPR001766">
    <property type="entry name" value="Fork_head_dom"/>
</dbReference>
<keyword evidence="1" id="KW-1017">Isopeptide bond</keyword>
<gene>
    <name evidence="10" type="primary">FOXL2</name>
    <name evidence="10" type="ORF">NPIL_353611</name>
</gene>
<dbReference type="GO" id="GO:0009653">
    <property type="term" value="P:anatomical structure morphogenesis"/>
    <property type="evidence" value="ECO:0007669"/>
    <property type="project" value="TreeGrafter"/>
</dbReference>
<sequence>MKRRLSDSSDEGPPIKMKNSSSVTDIRQPSLCAENKSMSLNATDPFSVDPKPSNHNSSIIVQPFGNNKPVKLTSSISGPSKNMLSASTTSNIPGTVKQELPRPPFSYVAMIRQAILESPSKRLTLQEIYSYVLETFPYYESKDGWKNSIRHNLSLNKCFIRVPREGGGEKKGSVWTFDPAFNDMFEGNNFRRRNA</sequence>
<feature type="compositionally biased region" description="Polar residues" evidence="8">
    <location>
        <begin position="18"/>
        <end position="27"/>
    </location>
</feature>
<evidence type="ECO:0000256" key="2">
    <source>
        <dbReference type="ARBA" id="ARBA00022782"/>
    </source>
</evidence>
<dbReference type="PROSITE" id="PS00657">
    <property type="entry name" value="FORK_HEAD_1"/>
    <property type="match status" value="1"/>
</dbReference>
<dbReference type="OrthoDB" id="5954824at2759"/>
<keyword evidence="2" id="KW-0221">Differentiation</keyword>
<keyword evidence="11" id="KW-1185">Reference proteome</keyword>
<comment type="subcellular location">
    <subcellularLocation>
        <location evidence="7">Nucleus</location>
    </subcellularLocation>
</comment>
<dbReference type="SUPFAM" id="SSF46785">
    <property type="entry name" value="Winged helix' DNA-binding domain"/>
    <property type="match status" value="1"/>
</dbReference>
<keyword evidence="3" id="KW-0832">Ubl conjugation</keyword>
<dbReference type="AlphaFoldDB" id="A0A8X6QTJ3"/>
<dbReference type="Pfam" id="PF00250">
    <property type="entry name" value="Forkhead"/>
    <property type="match status" value="1"/>
</dbReference>
<dbReference type="PANTHER" id="PTHR11829:SF411">
    <property type="entry name" value="FORKHEAD BOX PROTEIN L2"/>
    <property type="match status" value="1"/>
</dbReference>
<dbReference type="PANTHER" id="PTHR11829">
    <property type="entry name" value="FORKHEAD BOX PROTEIN"/>
    <property type="match status" value="1"/>
</dbReference>
<dbReference type="Gene3D" id="1.10.10.10">
    <property type="entry name" value="Winged helix-like DNA-binding domain superfamily/Winged helix DNA-binding domain"/>
    <property type="match status" value="1"/>
</dbReference>
<proteinExistence type="predicted"/>
<dbReference type="SMART" id="SM00339">
    <property type="entry name" value="FH"/>
    <property type="match status" value="1"/>
</dbReference>
<feature type="DNA-binding region" description="Fork-head" evidence="7">
    <location>
        <begin position="102"/>
        <end position="195"/>
    </location>
</feature>
<evidence type="ECO:0000256" key="6">
    <source>
        <dbReference type="ARBA" id="ARBA00034872"/>
    </source>
</evidence>
<dbReference type="InterPro" id="IPR050211">
    <property type="entry name" value="FOX_domain-containing"/>
</dbReference>
<evidence type="ECO:0000256" key="4">
    <source>
        <dbReference type="ARBA" id="ARBA00023125"/>
    </source>
</evidence>
<dbReference type="PROSITE" id="PS00658">
    <property type="entry name" value="FORK_HEAD_2"/>
    <property type="match status" value="1"/>
</dbReference>
<evidence type="ECO:0000256" key="7">
    <source>
        <dbReference type="PROSITE-ProRule" id="PRU00089"/>
    </source>
</evidence>
<evidence type="ECO:0000259" key="9">
    <source>
        <dbReference type="PROSITE" id="PS50039"/>
    </source>
</evidence>
<dbReference type="InterPro" id="IPR030456">
    <property type="entry name" value="TF_fork_head_CS_2"/>
</dbReference>
<keyword evidence="5 7" id="KW-0539">Nucleus</keyword>
<evidence type="ECO:0000256" key="8">
    <source>
        <dbReference type="SAM" id="MobiDB-lite"/>
    </source>
</evidence>